<gene>
    <name evidence="1" type="ordered locus">BMULJ_03756</name>
</gene>
<dbReference type="KEGG" id="bmu:Bmul_4762"/>
<dbReference type="Proteomes" id="UP000008815">
    <property type="component" value="Chromosome 2"/>
</dbReference>
<dbReference type="HOGENOM" id="CLU_089364_1_0_4"/>
<dbReference type="eggNOG" id="ENOG502ZC8Y">
    <property type="taxonomic scope" value="Bacteria"/>
</dbReference>
<proteinExistence type="predicted"/>
<dbReference type="STRING" id="395019.BMULJ_03756"/>
<evidence type="ECO:0000313" key="1">
    <source>
        <dbReference type="EMBL" id="BAG45619.1"/>
    </source>
</evidence>
<dbReference type="SUPFAM" id="SSF54909">
    <property type="entry name" value="Dimeric alpha+beta barrel"/>
    <property type="match status" value="1"/>
</dbReference>
<dbReference type="RefSeq" id="WP_011881640.1">
    <property type="nucleotide sequence ID" value="NC_010086.1"/>
</dbReference>
<name>A0A0H3KK70_BURM1</name>
<reference evidence="1 2" key="1">
    <citation type="submission" date="2007-04" db="EMBL/GenBank/DDBJ databases">
        <title>Complete genome sequence of Burkholderia multivorans ATCC 17616.</title>
        <authorList>
            <person name="Ohtsubo Y."/>
            <person name="Yamashita A."/>
            <person name="Kurokawa K."/>
            <person name="Takami H."/>
            <person name="Yuhara S."/>
            <person name="Nishiyama E."/>
            <person name="Endo R."/>
            <person name="Miyazaki R."/>
            <person name="Ono A."/>
            <person name="Yano K."/>
            <person name="Ito M."/>
            <person name="Sota M."/>
            <person name="Yuji N."/>
            <person name="Hattori M."/>
            <person name="Tsuda M."/>
        </authorList>
    </citation>
    <scope>NUCLEOTIDE SEQUENCE [LARGE SCALE GENOMIC DNA]</scope>
    <source>
        <strain evidence="2">ATCC 17616 / 249</strain>
    </source>
</reference>
<dbReference type="InterPro" id="IPR011008">
    <property type="entry name" value="Dimeric_a/b-barrel"/>
</dbReference>
<dbReference type="EMBL" id="AP009386">
    <property type="protein sequence ID" value="BAG45619.1"/>
    <property type="molecule type" value="Genomic_DNA"/>
</dbReference>
<dbReference type="AlphaFoldDB" id="A0A0H3KK70"/>
<organism evidence="1 2">
    <name type="scientific">Burkholderia multivorans (strain ATCC 17616 / 249)</name>
    <dbReference type="NCBI Taxonomy" id="395019"/>
    <lineage>
        <taxon>Bacteria</taxon>
        <taxon>Pseudomonadati</taxon>
        <taxon>Pseudomonadota</taxon>
        <taxon>Betaproteobacteria</taxon>
        <taxon>Burkholderiales</taxon>
        <taxon>Burkholderiaceae</taxon>
        <taxon>Burkholderia</taxon>
        <taxon>Burkholderia cepacia complex</taxon>
    </lineage>
</organism>
<sequence length="221" mass="24598">MSTTFDNDADTRPAQLLVWTDIADEDEADFNRWYDREHMAERIGIPGFTLARRFRSTDGDRPYLALYQTTSLDTFYSDAYRQVFSNQTDWSYRTFARMVNTVRRVGAIEARYGKGEGGFLGLFTLPSRQLEPSGVALEIAIRLDHAVTRDGVVSGAVMRSEPSLSTALSGSTTTLPESESVVWLEGTDHDSVAAQIAWVANALDRPPGETATFSLLWSLRG</sequence>
<dbReference type="KEGG" id="bmj:BMULJ_03756"/>
<accession>A0A0H3KK70</accession>
<keyword evidence="2" id="KW-1185">Reference proteome</keyword>
<protein>
    <recommendedName>
        <fullName evidence="3">Sugar ABC transporter</fullName>
    </recommendedName>
</protein>
<evidence type="ECO:0000313" key="2">
    <source>
        <dbReference type="Proteomes" id="UP000008815"/>
    </source>
</evidence>
<evidence type="ECO:0008006" key="3">
    <source>
        <dbReference type="Google" id="ProtNLM"/>
    </source>
</evidence>